<gene>
    <name evidence="1" type="ORF">Q604_UNBC15812G0001</name>
</gene>
<protein>
    <submittedName>
        <fullName evidence="1">Uncharacterized protein</fullName>
    </submittedName>
</protein>
<dbReference type="AlphaFoldDB" id="W1XHA3"/>
<sequence length="39" mass="4538">MVILLVNSFGRFKCCYKFCFKNLCESEMNSFKAGEIHLS</sequence>
<feature type="non-terminal residue" evidence="1">
    <location>
        <position position="39"/>
    </location>
</feature>
<evidence type="ECO:0000313" key="1">
    <source>
        <dbReference type="EMBL" id="ETJ29662.1"/>
    </source>
</evidence>
<comment type="caution">
    <text evidence="1">The sequence shown here is derived from an EMBL/GenBank/DDBJ whole genome shotgun (WGS) entry which is preliminary data.</text>
</comment>
<proteinExistence type="predicted"/>
<accession>W1XHA3</accession>
<name>W1XHA3_9ZZZZ</name>
<dbReference type="EMBL" id="AZMM01015812">
    <property type="protein sequence ID" value="ETJ29662.1"/>
    <property type="molecule type" value="Genomic_DNA"/>
</dbReference>
<reference evidence="1" key="1">
    <citation type="submission" date="2013-12" db="EMBL/GenBank/DDBJ databases">
        <title>A Varibaculum cambriense genome reconstructed from a premature infant gut community with otherwise low bacterial novelty that shifts toward anaerobic metabolism during the third week of life.</title>
        <authorList>
            <person name="Brown C.T."/>
            <person name="Sharon I."/>
            <person name="Thomas B.C."/>
            <person name="Castelle C.J."/>
            <person name="Morowitz M.J."/>
            <person name="Banfield J.F."/>
        </authorList>
    </citation>
    <scope>NUCLEOTIDE SEQUENCE</scope>
</reference>
<organism evidence="1">
    <name type="scientific">human gut metagenome</name>
    <dbReference type="NCBI Taxonomy" id="408170"/>
    <lineage>
        <taxon>unclassified sequences</taxon>
        <taxon>metagenomes</taxon>
        <taxon>organismal metagenomes</taxon>
    </lineage>
</organism>